<feature type="region of interest" description="Disordered" evidence="14">
    <location>
        <begin position="221"/>
        <end position="256"/>
    </location>
</feature>
<dbReference type="Gene3D" id="3.30.559.10">
    <property type="entry name" value="Chloramphenicol acetyltransferase-like domain"/>
    <property type="match status" value="2"/>
</dbReference>
<dbReference type="SUPFAM" id="SSF51230">
    <property type="entry name" value="Single hybrid motif"/>
    <property type="match status" value="2"/>
</dbReference>
<dbReference type="Gene3D" id="2.40.50.100">
    <property type="match status" value="2"/>
</dbReference>
<evidence type="ECO:0000256" key="9">
    <source>
        <dbReference type="ARBA" id="ARBA00022946"/>
    </source>
</evidence>
<dbReference type="PROSITE" id="PS00189">
    <property type="entry name" value="LIPOYL"/>
    <property type="match status" value="2"/>
</dbReference>
<dbReference type="PROSITE" id="PS50968">
    <property type="entry name" value="BIOTINYL_LIPOYL"/>
    <property type="match status" value="2"/>
</dbReference>
<feature type="domain" description="Lipoyl-binding" evidence="15">
    <location>
        <begin position="136"/>
        <end position="210"/>
    </location>
</feature>
<name>A0ABY6KPH3_9ARAC</name>
<feature type="compositionally biased region" description="Low complexity" evidence="14">
    <location>
        <begin position="326"/>
        <end position="363"/>
    </location>
</feature>
<dbReference type="Pfam" id="PF00198">
    <property type="entry name" value="2-oxoacid_dh"/>
    <property type="match status" value="3"/>
</dbReference>
<feature type="compositionally biased region" description="Pro residues" evidence="14">
    <location>
        <begin position="1094"/>
        <end position="1112"/>
    </location>
</feature>
<proteinExistence type="inferred from homology"/>
<dbReference type="SUPFAM" id="SSF52777">
    <property type="entry name" value="CoA-dependent acyltransferases"/>
    <property type="match status" value="3"/>
</dbReference>
<feature type="compositionally biased region" description="Low complexity" evidence="14">
    <location>
        <begin position="1113"/>
        <end position="1150"/>
    </location>
</feature>
<evidence type="ECO:0000313" key="16">
    <source>
        <dbReference type="EMBL" id="UYV70449.1"/>
    </source>
</evidence>
<evidence type="ECO:0000256" key="10">
    <source>
        <dbReference type="ARBA" id="ARBA00023315"/>
    </source>
</evidence>
<evidence type="ECO:0000313" key="17">
    <source>
        <dbReference type="Proteomes" id="UP001235939"/>
    </source>
</evidence>
<keyword evidence="9" id="KW-0809">Transit peptide</keyword>
<dbReference type="NCBIfam" id="TIGR01347">
    <property type="entry name" value="sucB"/>
    <property type="match status" value="1"/>
</dbReference>
<keyword evidence="17" id="KW-1185">Reference proteome</keyword>
<dbReference type="InterPro" id="IPR050537">
    <property type="entry name" value="2-oxoacid_dehydrogenase"/>
</dbReference>
<reference evidence="16 17" key="1">
    <citation type="submission" date="2022-01" db="EMBL/GenBank/DDBJ databases">
        <title>A chromosomal length assembly of Cordylochernes scorpioides.</title>
        <authorList>
            <person name="Zeh D."/>
            <person name="Zeh J."/>
        </authorList>
    </citation>
    <scope>NUCLEOTIDE SEQUENCE [LARGE SCALE GENOMIC DNA]</scope>
    <source>
        <strain evidence="16">IN4F17</strain>
        <tissue evidence="16">Whole Body</tissue>
    </source>
</reference>
<evidence type="ECO:0000256" key="2">
    <source>
        <dbReference type="ARBA" id="ARBA00005145"/>
    </source>
</evidence>
<evidence type="ECO:0000256" key="4">
    <source>
        <dbReference type="ARBA" id="ARBA00012945"/>
    </source>
</evidence>
<dbReference type="Pfam" id="PF00364">
    <property type="entry name" value="Biotin_lipoyl"/>
    <property type="match status" value="2"/>
</dbReference>
<comment type="cofactor">
    <cofactor evidence="1">
        <name>(R)-lipoate</name>
        <dbReference type="ChEBI" id="CHEBI:83088"/>
    </cofactor>
</comment>
<keyword evidence="7" id="KW-0808">Transferase</keyword>
<dbReference type="NCBIfam" id="NF004309">
    <property type="entry name" value="PRK05704.1"/>
    <property type="match status" value="1"/>
</dbReference>
<dbReference type="PANTHER" id="PTHR43416">
    <property type="entry name" value="DIHYDROLIPOYLLYSINE-RESIDUE SUCCINYLTRANSFERASE COMPONENT OF 2-OXOGLUTARATE DEHYDROGENASE COMPLEX, MITOCHONDRIAL-RELATED"/>
    <property type="match status" value="1"/>
</dbReference>
<feature type="domain" description="Lipoyl-binding" evidence="15">
    <location>
        <begin position="988"/>
        <end position="1062"/>
    </location>
</feature>
<comment type="similarity">
    <text evidence="3">Belongs to the 2-oxoacid dehydrogenase family.</text>
</comment>
<dbReference type="InterPro" id="IPR006255">
    <property type="entry name" value="SucB"/>
</dbReference>
<dbReference type="InterPro" id="IPR036397">
    <property type="entry name" value="RNaseH_sf"/>
</dbReference>
<dbReference type="Proteomes" id="UP001235939">
    <property type="component" value="Chromosome 07"/>
</dbReference>
<feature type="region of interest" description="Disordered" evidence="14">
    <location>
        <begin position="1072"/>
        <end position="1156"/>
    </location>
</feature>
<organism evidence="16 17">
    <name type="scientific">Cordylochernes scorpioides</name>
    <dbReference type="NCBI Taxonomy" id="51811"/>
    <lineage>
        <taxon>Eukaryota</taxon>
        <taxon>Metazoa</taxon>
        <taxon>Ecdysozoa</taxon>
        <taxon>Arthropoda</taxon>
        <taxon>Chelicerata</taxon>
        <taxon>Arachnida</taxon>
        <taxon>Pseudoscorpiones</taxon>
        <taxon>Cheliferoidea</taxon>
        <taxon>Chernetidae</taxon>
        <taxon>Cordylochernes</taxon>
    </lineage>
</organism>
<protein>
    <recommendedName>
        <fullName evidence="5">Dihydrolipoyllysine-residue succinyltransferase component of 2-oxoglutarate dehydrogenase complex, mitochondrial</fullName>
        <ecNumber evidence="4">2.3.1.61</ecNumber>
    </recommendedName>
    <alternativeName>
        <fullName evidence="12">2-oxoglutarate dehydrogenase complex component E2</fullName>
    </alternativeName>
    <alternativeName>
        <fullName evidence="11">E2K</fullName>
    </alternativeName>
</protein>
<evidence type="ECO:0000256" key="5">
    <source>
        <dbReference type="ARBA" id="ARBA00020294"/>
    </source>
</evidence>
<dbReference type="InterPro" id="IPR000089">
    <property type="entry name" value="Biotin_lipoyl"/>
</dbReference>
<dbReference type="InterPro" id="IPR011053">
    <property type="entry name" value="Single_hybrid_motif"/>
</dbReference>
<evidence type="ECO:0000256" key="14">
    <source>
        <dbReference type="SAM" id="MobiDB-lite"/>
    </source>
</evidence>
<dbReference type="InterPro" id="IPR023213">
    <property type="entry name" value="CAT-like_dom_sf"/>
</dbReference>
<evidence type="ECO:0000256" key="8">
    <source>
        <dbReference type="ARBA" id="ARBA00022823"/>
    </source>
</evidence>
<evidence type="ECO:0000256" key="11">
    <source>
        <dbReference type="ARBA" id="ARBA00031331"/>
    </source>
</evidence>
<evidence type="ECO:0000256" key="3">
    <source>
        <dbReference type="ARBA" id="ARBA00007317"/>
    </source>
</evidence>
<comment type="function">
    <text evidence="13">Dihydrolipoamide succinyltransferase (E2) component of the 2-oxoglutarate dehydrogenase complex. The 2-oxoglutarate dehydrogenase complex catalyzes the overall conversion of 2-oxoglutarate to succinyl-CoA and CO(2). The 2-oxoglutarate dehydrogenase complex is mainly active in the mitochondrion. A fraction of the 2-oxoglutarate dehydrogenase complex also localizes in the nucleus and is required for lysine succinylation of histones: associates with KAT2A on chromatin and provides succinyl-CoA to histone succinyltransferase KAT2A.</text>
</comment>
<keyword evidence="10" id="KW-0012">Acyltransferase</keyword>
<evidence type="ECO:0000256" key="12">
    <source>
        <dbReference type="ARBA" id="ARBA00032406"/>
    </source>
</evidence>
<sequence length="1386" mass="151941">MLQWPRFLPKVQPHQQVQVTKRGSGTFAGLRPAASTHRAFHQNRRLPASQHIRNGNLMLHMTGTEQEGQAPILSSQENKSLISRLKSGHLRTMTFQNGCKTIDLRPSFKRIVTNEMFAMLQAGLRPAASTHRGDEIRAIKVPQLAESLSEGDIRWEKEVGDGVKEDEVIAEVETDKTSVPIHSPVAGVILELLVENGATVEPGMEVVRIKVGAVAAPAAAAPAATPPPADVPAPSKSPATVPDPSKSPATVPDPSKAPATVLVSISSARTQDRILQWAISISKKLISKGSQYLSKSEPIKEEAKLEQSPPPAAAAPPPPPPPPAAPITTAAAPSTPSVPQRPSQPLVSSPSSSSPTIKPTQIPGSGIRTEQRIKMNRMRQRIAQRLKEAQNVYALLTTFNEIDMSNIMEMRNKHKDAFQKKHNLKLGFMSAFVKASAFALQDQPVVNAVIEENEIVYRDYVDISVAVATPKGLVVPVIRNVENMNFYDIEKAINDMGEKARSGSLAIEDMDGGTFTISNGGVFGSLMGTPIINPPQSAILGMHAIVDRPVAIKGERLTLQVEQTIRTLSKEGNSYSVIVKKLKAEGLDVGKATICRVVNGIGKKREAESNGQKFQVDRPRPVRTPATVSKVKRLATTENPPSQRQLSRMCGTSLKTINNIIHKDLELDTLRKGKVHKLTPFHMKNRATNARKLYEEHLAGSRSEYTATLDEAWMYVTYCNGIRKICYIKRGNQVPDNWVHQCSETFPKGFMVVGVMTGRGVLPLIKVPSKVKVNSEFYIECVLKPVIEQLKDLYPGEMDKVFLHHDKASSHTSNKTQQFLQEMKDTLGLNFIRNSDIPVKSPDASPLDFYGFGMLKQRLFNRRPKTEAGLWKAAQEEWSNVSLSKVKEVFAAWKVRCREIAKKKGKHIEHMKKIHVKIRPMMYVALTYDHRLVDGREAVTFLRKIKAARLLQGSIVLKWGINIQGKVGRISVQPLVNMGQQIPLWDEIRAIKVPQLAESLSEGDIRWEKEVGDGVKEDEVIAEVETDKTSVPIHSPVAGVILELLVENGATVEPGMEVVRIKVGAVAAPAAAAPAATPPPADVPAPKEEAKLEPSPPPAAAAPPPPPPPPAAPITTAAAPSTPSVPQRPSQPLVSSPSSSSPTIKPTQIPGSGIRTEQRIKMNRMRQRIAQRLKEAQNVYALLTTFNEIDMSNIMEMRNKHKDAFQKKHNLKLGFMSAFVKASAFALQDQPVVNAVIEENEIVYRDYVDISVAVATPKGLVVPVIRNVENMNFYDIEKAINDMGEKARSGSLAIEDMDGGTFTISNGGVFGSLMGTPIINPPQSAILGMHAIVDRPVAIKGEVKIRPMMYVALTYDHRLVDGREAVTFLRKIKAAVEDPRVLLLDL</sequence>
<dbReference type="Gene3D" id="3.30.420.10">
    <property type="entry name" value="Ribonuclease H-like superfamily/Ribonuclease H"/>
    <property type="match status" value="1"/>
</dbReference>
<accession>A0ABY6KPH3</accession>
<evidence type="ECO:0000256" key="13">
    <source>
        <dbReference type="ARBA" id="ARBA00046046"/>
    </source>
</evidence>
<dbReference type="EC" id="2.3.1.61" evidence="4"/>
<dbReference type="EMBL" id="CP092869">
    <property type="protein sequence ID" value="UYV70449.1"/>
    <property type="molecule type" value="Genomic_DNA"/>
</dbReference>
<evidence type="ECO:0000256" key="7">
    <source>
        <dbReference type="ARBA" id="ARBA00022679"/>
    </source>
</evidence>
<dbReference type="InterPro" id="IPR001078">
    <property type="entry name" value="2-oxoacid_DH_actylTfrase"/>
</dbReference>
<evidence type="ECO:0000259" key="15">
    <source>
        <dbReference type="PROSITE" id="PS50968"/>
    </source>
</evidence>
<evidence type="ECO:0000256" key="1">
    <source>
        <dbReference type="ARBA" id="ARBA00001938"/>
    </source>
</evidence>
<dbReference type="InterPro" id="IPR003016">
    <property type="entry name" value="2-oxoA_DH_lipoyl-BS"/>
</dbReference>
<evidence type="ECO:0000256" key="6">
    <source>
        <dbReference type="ARBA" id="ARBA00022532"/>
    </source>
</evidence>
<keyword evidence="8" id="KW-0450">Lipoyl</keyword>
<feature type="compositionally biased region" description="Pro residues" evidence="14">
    <location>
        <begin position="308"/>
        <end position="325"/>
    </location>
</feature>
<comment type="pathway">
    <text evidence="2">Amino-acid degradation; L-lysine degradation via saccharopine pathway; glutaryl-CoA from L-lysine: step 6/6.</text>
</comment>
<gene>
    <name evidence="16" type="ORF">LAZ67_7003029</name>
</gene>
<feature type="region of interest" description="Disordered" evidence="14">
    <location>
        <begin position="300"/>
        <end position="368"/>
    </location>
</feature>
<keyword evidence="6" id="KW-0816">Tricarboxylic acid cycle</keyword>
<dbReference type="CDD" id="cd06849">
    <property type="entry name" value="lipoyl_domain"/>
    <property type="match status" value="2"/>
</dbReference>
<dbReference type="PANTHER" id="PTHR43416:SF5">
    <property type="entry name" value="DIHYDROLIPOYLLYSINE-RESIDUE SUCCINYLTRANSFERASE COMPONENT OF 2-OXOGLUTARATE DEHYDROGENASE COMPLEX, MITOCHONDRIAL"/>
    <property type="match status" value="1"/>
</dbReference>